<keyword evidence="4" id="KW-0677">Repeat</keyword>
<dbReference type="AlphaFoldDB" id="A0A7D9EQD1"/>
<evidence type="ECO:0000256" key="1">
    <source>
        <dbReference type="ARBA" id="ARBA00022536"/>
    </source>
</evidence>
<keyword evidence="9" id="KW-1185">Reference proteome</keyword>
<dbReference type="Gene3D" id="2.10.25.10">
    <property type="entry name" value="Laminin"/>
    <property type="match status" value="4"/>
</dbReference>
<dbReference type="InterPro" id="IPR000742">
    <property type="entry name" value="EGF"/>
</dbReference>
<dbReference type="SUPFAM" id="SSF49854">
    <property type="entry name" value="Spermadhesin, CUB domain"/>
    <property type="match status" value="2"/>
</dbReference>
<dbReference type="CDD" id="cd00109">
    <property type="entry name" value="Kunitz-type"/>
    <property type="match status" value="1"/>
</dbReference>
<dbReference type="GO" id="GO:0004867">
    <property type="term" value="F:serine-type endopeptidase inhibitor activity"/>
    <property type="evidence" value="ECO:0007669"/>
    <property type="project" value="UniProtKB-KW"/>
</dbReference>
<dbReference type="FunFam" id="2.60.120.290:FF:000013">
    <property type="entry name" value="Membrane frizzled-related protein"/>
    <property type="match status" value="2"/>
</dbReference>
<dbReference type="InterPro" id="IPR000152">
    <property type="entry name" value="EGF-type_Asp/Asn_hydroxyl_site"/>
</dbReference>
<dbReference type="FunFam" id="2.10.25.10:FF:000010">
    <property type="entry name" value="Pro-epidermal growth factor"/>
    <property type="match status" value="1"/>
</dbReference>
<dbReference type="Pfam" id="PF07645">
    <property type="entry name" value="EGF_CA"/>
    <property type="match status" value="2"/>
</dbReference>
<comment type="caution">
    <text evidence="8">The sequence shown here is derived from an EMBL/GenBank/DDBJ whole genome shotgun (WGS) entry which is preliminary data.</text>
</comment>
<keyword evidence="3" id="KW-0732">Signal</keyword>
<dbReference type="InterPro" id="IPR001881">
    <property type="entry name" value="EGF-like_Ca-bd_dom"/>
</dbReference>
<dbReference type="InterPro" id="IPR000859">
    <property type="entry name" value="CUB_dom"/>
</dbReference>
<evidence type="ECO:0000313" key="9">
    <source>
        <dbReference type="Proteomes" id="UP001152795"/>
    </source>
</evidence>
<organism evidence="8 9">
    <name type="scientific">Paramuricea clavata</name>
    <name type="common">Red gorgonian</name>
    <name type="synonym">Violescent sea-whip</name>
    <dbReference type="NCBI Taxonomy" id="317549"/>
    <lineage>
        <taxon>Eukaryota</taxon>
        <taxon>Metazoa</taxon>
        <taxon>Cnidaria</taxon>
        <taxon>Anthozoa</taxon>
        <taxon>Octocorallia</taxon>
        <taxon>Malacalcyonacea</taxon>
        <taxon>Plexauridae</taxon>
        <taxon>Paramuricea</taxon>
    </lineage>
</organism>
<dbReference type="PROSITE" id="PS00280">
    <property type="entry name" value="BPTI_KUNITZ_1"/>
    <property type="match status" value="1"/>
</dbReference>
<dbReference type="OrthoDB" id="4405280at2759"/>
<dbReference type="Gene3D" id="4.10.410.10">
    <property type="entry name" value="Pancreatic trypsin inhibitor Kunitz domain"/>
    <property type="match status" value="1"/>
</dbReference>
<dbReference type="InterPro" id="IPR035914">
    <property type="entry name" value="Sperma_CUB_dom_sf"/>
</dbReference>
<dbReference type="PANTHER" id="PTHR24251">
    <property type="entry name" value="OVOCHYMASE-RELATED"/>
    <property type="match status" value="1"/>
</dbReference>
<comment type="caution">
    <text evidence="7">Lacks conserved residue(s) required for the propagation of feature annotation.</text>
</comment>
<dbReference type="PANTHER" id="PTHR24251:SF50">
    <property type="entry name" value="ATTRACTIN-LIKE 1A"/>
    <property type="match status" value="1"/>
</dbReference>
<dbReference type="PRINTS" id="PR00759">
    <property type="entry name" value="BASICPTASE"/>
</dbReference>
<evidence type="ECO:0000256" key="2">
    <source>
        <dbReference type="ARBA" id="ARBA00022690"/>
    </source>
</evidence>
<protein>
    <submittedName>
        <fullName evidence="8">Latent-transforming growth factor beta-binding 4</fullName>
    </submittedName>
</protein>
<evidence type="ECO:0000256" key="5">
    <source>
        <dbReference type="ARBA" id="ARBA00022900"/>
    </source>
</evidence>
<keyword evidence="2" id="KW-0646">Protease inhibitor</keyword>
<dbReference type="FunFam" id="2.10.25.10:FF:000240">
    <property type="entry name" value="Vitamin K-dependent protein S"/>
    <property type="match status" value="1"/>
</dbReference>
<dbReference type="InterPro" id="IPR036880">
    <property type="entry name" value="Kunitz_BPTI_sf"/>
</dbReference>
<dbReference type="PROSITE" id="PS01187">
    <property type="entry name" value="EGF_CA"/>
    <property type="match status" value="2"/>
</dbReference>
<dbReference type="SUPFAM" id="SSF57362">
    <property type="entry name" value="BPTI-like"/>
    <property type="match status" value="1"/>
</dbReference>
<name>A0A7D9EQD1_PARCT</name>
<dbReference type="Pfam" id="PF14670">
    <property type="entry name" value="FXa_inhibition"/>
    <property type="match status" value="2"/>
</dbReference>
<keyword evidence="5" id="KW-0722">Serine protease inhibitor</keyword>
<dbReference type="Gene3D" id="2.60.120.290">
    <property type="entry name" value="Spermadhesin, CUB domain"/>
    <property type="match status" value="2"/>
</dbReference>
<dbReference type="SMART" id="SM00179">
    <property type="entry name" value="EGF_CA"/>
    <property type="match status" value="4"/>
</dbReference>
<sequence>MSCGKTPLDAPGILTSPRYPTTYPSSTDCQWTISTTTGKIITLQFSVFSFEKHQNCEYDYLDIYDGDSDHARRLGRYCGNQLPSKLVSSGSKMFIVFHSDSSVEEQGFSLHYSTSYDMSIRYVGCDLVLTESSGEIISPNFPEEYPQPTQCNYRINVTSNSTIRLTFEYFNLEDVSANGCEYDYVEVFDGPSDKSPKLGKYCGQVKPSIRPSTGHQMMIRFVADATVKRTGFRIKYYGKRISTSDICNRPKYTGDCQAGFDRWFYNTITKRCETFIYGGCNSSGNNFETEAECSRQCQGRASGDFNECSRGNGGCDQACHNTLGSYFCSCWKGYRIAADERTCEDEDECSLGRNVHHCEHNCTNLPGTYYCTCNHGFQLSANRRTCNGRASGEFNECSRGNGGCDQACHNTLGSYFCSCWKGYRIAADERACEDEDECSLGRNVHHCEHNCTNLPGTYYCTCNHGFQLSANRSTCN</sequence>
<dbReference type="CDD" id="cd00041">
    <property type="entry name" value="CUB"/>
    <property type="match status" value="2"/>
</dbReference>
<proteinExistence type="predicted"/>
<accession>A0A7D9EQD1</accession>
<dbReference type="InterPro" id="IPR049883">
    <property type="entry name" value="NOTCH1_EGF-like"/>
</dbReference>
<gene>
    <name evidence="8" type="ORF">PACLA_8A021893</name>
</gene>
<dbReference type="GO" id="GO:0005509">
    <property type="term" value="F:calcium ion binding"/>
    <property type="evidence" value="ECO:0007669"/>
    <property type="project" value="InterPro"/>
</dbReference>
<dbReference type="SMART" id="SM00042">
    <property type="entry name" value="CUB"/>
    <property type="match status" value="2"/>
</dbReference>
<dbReference type="SMART" id="SM00131">
    <property type="entry name" value="KU"/>
    <property type="match status" value="1"/>
</dbReference>
<keyword evidence="6" id="KW-1015">Disulfide bond</keyword>
<dbReference type="PROSITE" id="PS00010">
    <property type="entry name" value="ASX_HYDROXYL"/>
    <property type="match status" value="1"/>
</dbReference>
<dbReference type="SMART" id="SM00181">
    <property type="entry name" value="EGF"/>
    <property type="match status" value="4"/>
</dbReference>
<dbReference type="Proteomes" id="UP001152795">
    <property type="component" value="Unassembled WGS sequence"/>
</dbReference>
<evidence type="ECO:0000256" key="7">
    <source>
        <dbReference type="PROSITE-ProRule" id="PRU00059"/>
    </source>
</evidence>
<feature type="non-terminal residue" evidence="8">
    <location>
        <position position="1"/>
    </location>
</feature>
<evidence type="ECO:0000313" key="8">
    <source>
        <dbReference type="EMBL" id="CAB4013336.1"/>
    </source>
</evidence>
<dbReference type="InterPro" id="IPR020901">
    <property type="entry name" value="Prtase_inh_Kunz-CS"/>
</dbReference>
<evidence type="ECO:0000256" key="3">
    <source>
        <dbReference type="ARBA" id="ARBA00022729"/>
    </source>
</evidence>
<evidence type="ECO:0000256" key="4">
    <source>
        <dbReference type="ARBA" id="ARBA00022737"/>
    </source>
</evidence>
<reference evidence="8" key="1">
    <citation type="submission" date="2020-04" db="EMBL/GenBank/DDBJ databases">
        <authorList>
            <person name="Alioto T."/>
            <person name="Alioto T."/>
            <person name="Gomez Garrido J."/>
        </authorList>
    </citation>
    <scope>NUCLEOTIDE SEQUENCE</scope>
    <source>
        <strain evidence="8">A484AB</strain>
    </source>
</reference>
<evidence type="ECO:0000256" key="6">
    <source>
        <dbReference type="ARBA" id="ARBA00023157"/>
    </source>
</evidence>
<dbReference type="PROSITE" id="PS50279">
    <property type="entry name" value="BPTI_KUNITZ_2"/>
    <property type="match status" value="1"/>
</dbReference>
<dbReference type="InterPro" id="IPR018097">
    <property type="entry name" value="EGF_Ca-bd_CS"/>
</dbReference>
<keyword evidence="1" id="KW-0245">EGF-like domain</keyword>
<dbReference type="InterPro" id="IPR002223">
    <property type="entry name" value="Kunitz_BPTI"/>
</dbReference>
<dbReference type="PROSITE" id="PS01180">
    <property type="entry name" value="CUB"/>
    <property type="match status" value="2"/>
</dbReference>
<dbReference type="Pfam" id="PF00014">
    <property type="entry name" value="Kunitz_BPTI"/>
    <property type="match status" value="1"/>
</dbReference>
<dbReference type="EMBL" id="CACRXK020007846">
    <property type="protein sequence ID" value="CAB4013336.1"/>
    <property type="molecule type" value="Genomic_DNA"/>
</dbReference>
<dbReference type="Pfam" id="PF00431">
    <property type="entry name" value="CUB"/>
    <property type="match status" value="2"/>
</dbReference>
<dbReference type="SUPFAM" id="SSF57196">
    <property type="entry name" value="EGF/Laminin"/>
    <property type="match status" value="4"/>
</dbReference>
<dbReference type="PROSITE" id="PS01186">
    <property type="entry name" value="EGF_2"/>
    <property type="match status" value="2"/>
</dbReference>